<dbReference type="InterPro" id="IPR010540">
    <property type="entry name" value="CmpB_TMEM229"/>
</dbReference>
<name>A0A9D1EEI7_9FIRM</name>
<feature type="transmembrane region" description="Helical" evidence="1">
    <location>
        <begin position="113"/>
        <end position="133"/>
    </location>
</feature>
<feature type="transmembrane region" description="Helical" evidence="1">
    <location>
        <begin position="48"/>
        <end position="69"/>
    </location>
</feature>
<evidence type="ECO:0000313" key="2">
    <source>
        <dbReference type="EMBL" id="HIR88957.1"/>
    </source>
</evidence>
<keyword evidence="1" id="KW-0812">Transmembrane</keyword>
<evidence type="ECO:0000313" key="3">
    <source>
        <dbReference type="Proteomes" id="UP000824201"/>
    </source>
</evidence>
<protein>
    <submittedName>
        <fullName evidence="2">ABC transporter permease</fullName>
    </submittedName>
</protein>
<accession>A0A9D1EEI7</accession>
<dbReference type="EMBL" id="DVHN01000106">
    <property type="protein sequence ID" value="HIR88957.1"/>
    <property type="molecule type" value="Genomic_DNA"/>
</dbReference>
<comment type="caution">
    <text evidence="2">The sequence shown here is derived from an EMBL/GenBank/DDBJ whole genome shotgun (WGS) entry which is preliminary data.</text>
</comment>
<evidence type="ECO:0000256" key="1">
    <source>
        <dbReference type="SAM" id="Phobius"/>
    </source>
</evidence>
<feature type="transmembrane region" description="Helical" evidence="1">
    <location>
        <begin position="12"/>
        <end position="36"/>
    </location>
</feature>
<keyword evidence="1" id="KW-0472">Membrane</keyword>
<sequence>MEKKVAKDLQFFQVFWVFMFAAFFGSLIQILFNSVLQRRFVVCSGLVYGWFSVFWGLGAVIVTIFFHKMKESRDFILIILGTFVCGIYQYLFHMMEEHLFEMRFDTTSQFDVLNGRVDMLFCIIGGVLVMFWVKDIYPVFSNILGKVPAAMRNIVSIILVLLMAANLGLSGMALHRMGERYRNLPEQSALDVFLDLQYPNEFLEARLPNIRSVEVPTWMEELPVDWNRIKEKARDTILN</sequence>
<keyword evidence="1" id="KW-1133">Transmembrane helix</keyword>
<dbReference type="AlphaFoldDB" id="A0A9D1EEI7"/>
<proteinExistence type="predicted"/>
<feature type="transmembrane region" description="Helical" evidence="1">
    <location>
        <begin position="75"/>
        <end position="92"/>
    </location>
</feature>
<organism evidence="2 3">
    <name type="scientific">Candidatus Fimimorpha faecalis</name>
    <dbReference type="NCBI Taxonomy" id="2840824"/>
    <lineage>
        <taxon>Bacteria</taxon>
        <taxon>Bacillati</taxon>
        <taxon>Bacillota</taxon>
        <taxon>Clostridia</taxon>
        <taxon>Eubacteriales</taxon>
        <taxon>Candidatus Fimimorpha</taxon>
    </lineage>
</organism>
<reference evidence="2" key="2">
    <citation type="journal article" date="2021" name="PeerJ">
        <title>Extensive microbial diversity within the chicken gut microbiome revealed by metagenomics and culture.</title>
        <authorList>
            <person name="Gilroy R."/>
            <person name="Ravi A."/>
            <person name="Getino M."/>
            <person name="Pursley I."/>
            <person name="Horton D.L."/>
            <person name="Alikhan N.F."/>
            <person name="Baker D."/>
            <person name="Gharbi K."/>
            <person name="Hall N."/>
            <person name="Watson M."/>
            <person name="Adriaenssens E.M."/>
            <person name="Foster-Nyarko E."/>
            <person name="Jarju S."/>
            <person name="Secka A."/>
            <person name="Antonio M."/>
            <person name="Oren A."/>
            <person name="Chaudhuri R.R."/>
            <person name="La Ragione R."/>
            <person name="Hildebrand F."/>
            <person name="Pallen M.J."/>
        </authorList>
    </citation>
    <scope>NUCLEOTIDE SEQUENCE</scope>
    <source>
        <strain evidence="2">ChiW13-3771</strain>
    </source>
</reference>
<reference evidence="2" key="1">
    <citation type="submission" date="2020-10" db="EMBL/GenBank/DDBJ databases">
        <authorList>
            <person name="Gilroy R."/>
        </authorList>
    </citation>
    <scope>NUCLEOTIDE SEQUENCE</scope>
    <source>
        <strain evidence="2">ChiW13-3771</strain>
    </source>
</reference>
<dbReference type="Proteomes" id="UP000824201">
    <property type="component" value="Unassembled WGS sequence"/>
</dbReference>
<feature type="transmembrane region" description="Helical" evidence="1">
    <location>
        <begin position="153"/>
        <end position="174"/>
    </location>
</feature>
<gene>
    <name evidence="2" type="ORF">IAC96_08420</name>
</gene>
<dbReference type="Pfam" id="PF06541">
    <property type="entry name" value="ABC_trans_CmpB"/>
    <property type="match status" value="1"/>
</dbReference>